<sequence>MACVDHLCQIDVGKKTAGPARRAVEYLKGTWRRVTRSPRRTAVQLNISSPFPPRRRSGACMDRTQLNDVVDDDDLTIVPSNVSYGASSINSASSPKIQDCDWRHFTETGIKSSPSTFLGPWSSQLDGAGRGAKNKSSDCLTIDSTQTTWIKGNTSELEIISDYFATRPNTPKVHPHKDSAVWLKHRSLELPSTAPITTPTPAERSTAHMARRVSDSVLSTAADLDKLLEGARKDDEPIRRYITRADTSDRWSFVSIRGESTTNDLIQDDMADLPASKRRKISTVQSPPQTPAVKAETQPERAKTTRNHPRYSGTYTLDPRRRVMNFPHGPAVFMSSSPAVKV</sequence>
<dbReference type="AlphaFoldDB" id="A0A9P9WNR0"/>
<comment type="caution">
    <text evidence="2">The sequence shown here is derived from an EMBL/GenBank/DDBJ whole genome shotgun (WGS) entry which is preliminary data.</text>
</comment>
<gene>
    <name evidence="2" type="ORF">JX265_005438</name>
</gene>
<organism evidence="2 3">
    <name type="scientific">Neoarthrinium moseri</name>
    <dbReference type="NCBI Taxonomy" id="1658444"/>
    <lineage>
        <taxon>Eukaryota</taxon>
        <taxon>Fungi</taxon>
        <taxon>Dikarya</taxon>
        <taxon>Ascomycota</taxon>
        <taxon>Pezizomycotina</taxon>
        <taxon>Sordariomycetes</taxon>
        <taxon>Xylariomycetidae</taxon>
        <taxon>Amphisphaeriales</taxon>
        <taxon>Apiosporaceae</taxon>
        <taxon>Neoarthrinium</taxon>
    </lineage>
</organism>
<proteinExistence type="predicted"/>
<dbReference type="Proteomes" id="UP000829685">
    <property type="component" value="Unassembled WGS sequence"/>
</dbReference>
<dbReference type="OrthoDB" id="4777805at2759"/>
<evidence type="ECO:0000256" key="1">
    <source>
        <dbReference type="SAM" id="MobiDB-lite"/>
    </source>
</evidence>
<evidence type="ECO:0000313" key="3">
    <source>
        <dbReference type="Proteomes" id="UP000829685"/>
    </source>
</evidence>
<dbReference type="EMBL" id="JAFIMR010000011">
    <property type="protein sequence ID" value="KAI1872558.1"/>
    <property type="molecule type" value="Genomic_DNA"/>
</dbReference>
<name>A0A9P9WNR0_9PEZI</name>
<protein>
    <submittedName>
        <fullName evidence="2">Uncharacterized protein</fullName>
    </submittedName>
</protein>
<keyword evidence="3" id="KW-1185">Reference proteome</keyword>
<evidence type="ECO:0000313" key="2">
    <source>
        <dbReference type="EMBL" id="KAI1872558.1"/>
    </source>
</evidence>
<reference evidence="2" key="1">
    <citation type="submission" date="2021-03" db="EMBL/GenBank/DDBJ databases">
        <title>Revisited historic fungal species revealed as producer of novel bioactive compounds through whole genome sequencing and comparative genomics.</title>
        <authorList>
            <person name="Vignolle G.A."/>
            <person name="Hochenegger N."/>
            <person name="Mach R.L."/>
            <person name="Mach-Aigner A.R."/>
            <person name="Javad Rahimi M."/>
            <person name="Salim K.A."/>
            <person name="Chan C.M."/>
            <person name="Lim L.B.L."/>
            <person name="Cai F."/>
            <person name="Druzhinina I.S."/>
            <person name="U'Ren J.M."/>
            <person name="Derntl C."/>
        </authorList>
    </citation>
    <scope>NUCLEOTIDE SEQUENCE</scope>
    <source>
        <strain evidence="2">TUCIM 5799</strain>
    </source>
</reference>
<feature type="region of interest" description="Disordered" evidence="1">
    <location>
        <begin position="279"/>
        <end position="322"/>
    </location>
</feature>
<accession>A0A9P9WNR0</accession>